<keyword evidence="3" id="KW-1185">Reference proteome</keyword>
<dbReference type="InterPro" id="IPR004675">
    <property type="entry name" value="AhpD_core"/>
</dbReference>
<evidence type="ECO:0000313" key="3">
    <source>
        <dbReference type="Proteomes" id="UP001204000"/>
    </source>
</evidence>
<gene>
    <name evidence="2" type="ORF">M5J20_06530</name>
</gene>
<evidence type="ECO:0000259" key="1">
    <source>
        <dbReference type="Pfam" id="PF02627"/>
    </source>
</evidence>
<dbReference type="SUPFAM" id="SSF69118">
    <property type="entry name" value="AhpD-like"/>
    <property type="match status" value="1"/>
</dbReference>
<dbReference type="RefSeq" id="WP_253577751.1">
    <property type="nucleotide sequence ID" value="NZ_JAMFTQ010000006.1"/>
</dbReference>
<dbReference type="PANTHER" id="PTHR34846">
    <property type="entry name" value="4-CARBOXYMUCONOLACTONE DECARBOXYLASE FAMILY PROTEIN (AFU_ORTHOLOGUE AFUA_6G11590)"/>
    <property type="match status" value="1"/>
</dbReference>
<accession>A0ABT1G1F6</accession>
<dbReference type="Proteomes" id="UP001204000">
    <property type="component" value="Unassembled WGS sequence"/>
</dbReference>
<dbReference type="EMBL" id="JAMFTQ010000006">
    <property type="protein sequence ID" value="MCP1387846.1"/>
    <property type="molecule type" value="Genomic_DNA"/>
</dbReference>
<dbReference type="Pfam" id="PF02627">
    <property type="entry name" value="CMD"/>
    <property type="match status" value="1"/>
</dbReference>
<dbReference type="InterPro" id="IPR029032">
    <property type="entry name" value="AhpD-like"/>
</dbReference>
<sequence>MTTRELNQDFQAPFFPAVKYLSQNVDPETSELVCLRASALNGCPVCTTTHRRNSRQIGFTEEKIVAVENWPEHKDEFSDKELAVLEFTDAVTKLPEHEHSVSDELWSRLVEHYGEDGTRSILVGINSINVFNRFGIAAQMDNTAVEGANDFDKDLSNWPAKA</sequence>
<proteinExistence type="predicted"/>
<dbReference type="Gene3D" id="1.20.1290.10">
    <property type="entry name" value="AhpD-like"/>
    <property type="match status" value="1"/>
</dbReference>
<dbReference type="InterPro" id="IPR003779">
    <property type="entry name" value="CMD-like"/>
</dbReference>
<feature type="domain" description="Carboxymuconolactone decarboxylase-like" evidence="1">
    <location>
        <begin position="20"/>
        <end position="87"/>
    </location>
</feature>
<evidence type="ECO:0000313" key="2">
    <source>
        <dbReference type="EMBL" id="MCP1387846.1"/>
    </source>
</evidence>
<organism evidence="2 3">
    <name type="scientific">Corynebacterium stercoris</name>
    <dbReference type="NCBI Taxonomy" id="2943490"/>
    <lineage>
        <taxon>Bacteria</taxon>
        <taxon>Bacillati</taxon>
        <taxon>Actinomycetota</taxon>
        <taxon>Actinomycetes</taxon>
        <taxon>Mycobacteriales</taxon>
        <taxon>Corynebacteriaceae</taxon>
        <taxon>Corynebacterium</taxon>
    </lineage>
</organism>
<protein>
    <submittedName>
        <fullName evidence="2">Carboxymuconolactone decarboxylase family protein</fullName>
    </submittedName>
</protein>
<name>A0ABT1G1F6_9CORY</name>
<dbReference type="PANTHER" id="PTHR34846:SF10">
    <property type="entry name" value="CYTOPLASMIC PROTEIN"/>
    <property type="match status" value="1"/>
</dbReference>
<dbReference type="NCBIfam" id="TIGR00778">
    <property type="entry name" value="ahpD_dom"/>
    <property type="match status" value="1"/>
</dbReference>
<reference evidence="2" key="1">
    <citation type="submission" date="2022-05" db="EMBL/GenBank/DDBJ databases">
        <title>Corynebacterium sp. TA-R-1 sp. nov., isolated from human feces.</title>
        <authorList>
            <person name="Shamsuzzaman M."/>
            <person name="Dahal R.H."/>
        </authorList>
    </citation>
    <scope>NUCLEOTIDE SEQUENCE</scope>
    <source>
        <strain evidence="2">TA-R-1</strain>
    </source>
</reference>
<comment type="caution">
    <text evidence="2">The sequence shown here is derived from an EMBL/GenBank/DDBJ whole genome shotgun (WGS) entry which is preliminary data.</text>
</comment>